<feature type="transmembrane region" description="Helical" evidence="4">
    <location>
        <begin position="102"/>
        <end position="128"/>
    </location>
</feature>
<keyword evidence="2 4" id="KW-1133">Transmembrane helix</keyword>
<reference evidence="5 6" key="2">
    <citation type="journal article" date="2019" name="G3 (Bethesda)">
        <title>Hybrid Assembly of the Genome of the Entomopathogenic Nematode Steinernema carpocapsae Identifies the X-Chromosome.</title>
        <authorList>
            <person name="Serra L."/>
            <person name="Macchietto M."/>
            <person name="Macias-Munoz A."/>
            <person name="McGill C.J."/>
            <person name="Rodriguez I.M."/>
            <person name="Rodriguez B."/>
            <person name="Murad R."/>
            <person name="Mortazavi A."/>
        </authorList>
    </citation>
    <scope>NUCLEOTIDE SEQUENCE [LARGE SCALE GENOMIC DNA]</scope>
    <source>
        <strain evidence="5 6">ALL</strain>
    </source>
</reference>
<dbReference type="EMBL" id="AZBU02000002">
    <property type="protein sequence ID" value="TKR94848.1"/>
    <property type="molecule type" value="Genomic_DNA"/>
</dbReference>
<feature type="transmembrane region" description="Helical" evidence="4">
    <location>
        <begin position="330"/>
        <end position="351"/>
    </location>
</feature>
<dbReference type="Gene3D" id="1.20.1250.20">
    <property type="entry name" value="MFS general substrate transporter like domains"/>
    <property type="match status" value="1"/>
</dbReference>
<dbReference type="PANTHER" id="PTHR23121">
    <property type="entry name" value="SODIUM-DEPENDENT GLUCOSE TRANSPORTER 1"/>
    <property type="match status" value="1"/>
</dbReference>
<dbReference type="AlphaFoldDB" id="A0A4U5PEI5"/>
<evidence type="ECO:0000256" key="3">
    <source>
        <dbReference type="ARBA" id="ARBA00023136"/>
    </source>
</evidence>
<feature type="transmembrane region" description="Helical" evidence="4">
    <location>
        <begin position="48"/>
        <end position="66"/>
    </location>
</feature>
<gene>
    <name evidence="5" type="ORF">L596_009083</name>
</gene>
<dbReference type="STRING" id="34508.A0A4U5PEI5"/>
<name>A0A4U5PEI5_STECR</name>
<evidence type="ECO:0000256" key="1">
    <source>
        <dbReference type="ARBA" id="ARBA00022692"/>
    </source>
</evidence>
<keyword evidence="1 4" id="KW-0812">Transmembrane</keyword>
<reference evidence="5 6" key="1">
    <citation type="journal article" date="2015" name="Genome Biol.">
        <title>Comparative genomics of Steinernema reveals deeply conserved gene regulatory networks.</title>
        <authorList>
            <person name="Dillman A.R."/>
            <person name="Macchietto M."/>
            <person name="Porter C.F."/>
            <person name="Rogers A."/>
            <person name="Williams B."/>
            <person name="Antoshechkin I."/>
            <person name="Lee M.M."/>
            <person name="Goodwin Z."/>
            <person name="Lu X."/>
            <person name="Lewis E.E."/>
            <person name="Goodrich-Blair H."/>
            <person name="Stock S.P."/>
            <person name="Adams B.J."/>
            <person name="Sternberg P.W."/>
            <person name="Mortazavi A."/>
        </authorList>
    </citation>
    <scope>NUCLEOTIDE SEQUENCE [LARGE SCALE GENOMIC DNA]</scope>
    <source>
        <strain evidence="5 6">ALL</strain>
    </source>
</reference>
<feature type="transmembrane region" description="Helical" evidence="4">
    <location>
        <begin position="193"/>
        <end position="212"/>
    </location>
</feature>
<dbReference type="Proteomes" id="UP000298663">
    <property type="component" value="Unassembled WGS sequence"/>
</dbReference>
<evidence type="ECO:0000256" key="4">
    <source>
        <dbReference type="SAM" id="Phobius"/>
    </source>
</evidence>
<feature type="transmembrane region" description="Helical" evidence="4">
    <location>
        <begin position="12"/>
        <end position="36"/>
    </location>
</feature>
<proteinExistence type="predicted"/>
<dbReference type="OrthoDB" id="5821018at2759"/>
<feature type="transmembrane region" description="Helical" evidence="4">
    <location>
        <begin position="357"/>
        <end position="379"/>
    </location>
</feature>
<keyword evidence="3 4" id="KW-0472">Membrane</keyword>
<feature type="transmembrane region" description="Helical" evidence="4">
    <location>
        <begin position="244"/>
        <end position="269"/>
    </location>
</feature>
<keyword evidence="6" id="KW-1185">Reference proteome</keyword>
<protein>
    <recommendedName>
        <fullName evidence="7">Major facilitator superfamily (MFS) profile domain-containing protein</fullName>
    </recommendedName>
</protein>
<comment type="caution">
    <text evidence="5">The sequence shown here is derived from an EMBL/GenBank/DDBJ whole genome shotgun (WGS) entry which is preliminary data.</text>
</comment>
<feature type="transmembrane region" description="Helical" evidence="4">
    <location>
        <begin position="391"/>
        <end position="411"/>
    </location>
</feature>
<evidence type="ECO:0000313" key="6">
    <source>
        <dbReference type="Proteomes" id="UP000298663"/>
    </source>
</evidence>
<dbReference type="PANTHER" id="PTHR23121:SF10">
    <property type="entry name" value="MAJOR FACILITATOR SUPERFAMILY DOMAIN-CONTAINING PROTEIN 4A"/>
    <property type="match status" value="1"/>
</dbReference>
<evidence type="ECO:0008006" key="7">
    <source>
        <dbReference type="Google" id="ProtNLM"/>
    </source>
</evidence>
<evidence type="ECO:0000313" key="5">
    <source>
        <dbReference type="EMBL" id="TKR94848.1"/>
    </source>
</evidence>
<organism evidence="5 6">
    <name type="scientific">Steinernema carpocapsae</name>
    <name type="common">Entomopathogenic nematode</name>
    <dbReference type="NCBI Taxonomy" id="34508"/>
    <lineage>
        <taxon>Eukaryota</taxon>
        <taxon>Metazoa</taxon>
        <taxon>Ecdysozoa</taxon>
        <taxon>Nematoda</taxon>
        <taxon>Chromadorea</taxon>
        <taxon>Rhabditida</taxon>
        <taxon>Tylenchina</taxon>
        <taxon>Panagrolaimomorpha</taxon>
        <taxon>Strongyloidoidea</taxon>
        <taxon>Steinernematidae</taxon>
        <taxon>Steinernema</taxon>
    </lineage>
</organism>
<feature type="transmembrane region" description="Helical" evidence="4">
    <location>
        <begin position="135"/>
        <end position="154"/>
    </location>
</feature>
<dbReference type="SUPFAM" id="SSF103473">
    <property type="entry name" value="MFS general substrate transporter"/>
    <property type="match status" value="2"/>
</dbReference>
<dbReference type="InterPro" id="IPR036259">
    <property type="entry name" value="MFS_trans_sf"/>
</dbReference>
<feature type="transmembrane region" description="Helical" evidence="4">
    <location>
        <begin position="78"/>
        <end position="96"/>
    </location>
</feature>
<feature type="transmembrane region" description="Helical" evidence="4">
    <location>
        <begin position="303"/>
        <end position="323"/>
    </location>
</feature>
<sequence length="486" mass="54289">MESLRQEFCRRKALIAIHAVMFGIVGFNVTLTMMANNERYCNVGIANMFWNFSLFNSFSFVGSLLAPLMLKRFAETNCVAMCYFFMSCCLLLISQLQSHAVVMFSVSTFGFVSGLSQSAINIGFVRLFAKEFSTFVYILYASYAFGVLAPSFLFEIGPPAHDCVEIFPVTNASGLVKPKPKMPSLRAKVPTDYAISVAAILELVITYAYFTYVKQVQAANENGPDDEYQDIDQHHKDKSTDRNVMSILILVTITSCVANSLFVVFPYYLSSYSISPLNLTKSRLFVGGFAIGRIVAFIASLKIAPYFIMAISIIGCGMAVCCLSIDSLNIFGCCLFGLFLSPILPTFIPYLRYYLKLSVSTIHVVVSGSAFGALLYPLVVAQMIHQFGNRVFIAVNFLSVILLVALFVKILNIQSQMEKTYASQDPLLLLVKRFFTVESALKRTKSIRPMISRLRPNTYRKFRGPRPQNEENNCVVEEGVEEEDVV</sequence>
<evidence type="ECO:0000256" key="2">
    <source>
        <dbReference type="ARBA" id="ARBA00022989"/>
    </source>
</evidence>
<accession>A0A4U5PEI5</accession>